<dbReference type="GO" id="GO:0016192">
    <property type="term" value="P:vesicle-mediated transport"/>
    <property type="evidence" value="ECO:0007669"/>
    <property type="project" value="TreeGrafter"/>
</dbReference>
<evidence type="ECO:0000256" key="6">
    <source>
        <dbReference type="ARBA" id="ARBA00023136"/>
    </source>
</evidence>
<evidence type="ECO:0000313" key="9">
    <source>
        <dbReference type="EMBL" id="KAF2540790.1"/>
    </source>
</evidence>
<dbReference type="GO" id="GO:0016020">
    <property type="term" value="C:membrane"/>
    <property type="evidence" value="ECO:0007669"/>
    <property type="project" value="UniProtKB-SubCell"/>
</dbReference>
<feature type="signal peptide" evidence="8">
    <location>
        <begin position="1"/>
        <end position="23"/>
    </location>
</feature>
<evidence type="ECO:0000256" key="2">
    <source>
        <dbReference type="ARBA" id="ARBA00004127"/>
    </source>
</evidence>
<dbReference type="PANTHER" id="PTHR19317">
    <property type="entry name" value="PRENYLATED RAB ACCEPTOR 1-RELATED"/>
    <property type="match status" value="1"/>
</dbReference>
<dbReference type="PANTHER" id="PTHR19317:SF92">
    <property type="entry name" value="PRA1 FAMILY PROTEIN B3"/>
    <property type="match status" value="1"/>
</dbReference>
<dbReference type="AlphaFoldDB" id="A0A8S9G495"/>
<evidence type="ECO:0000256" key="8">
    <source>
        <dbReference type="SAM" id="SignalP"/>
    </source>
</evidence>
<evidence type="ECO:0000256" key="3">
    <source>
        <dbReference type="ARBA" id="ARBA00006483"/>
    </source>
</evidence>
<dbReference type="Proteomes" id="UP000712281">
    <property type="component" value="Unassembled WGS sequence"/>
</dbReference>
<reference evidence="9" key="1">
    <citation type="submission" date="2019-12" db="EMBL/GenBank/DDBJ databases">
        <title>Genome sequencing and annotation of Brassica cretica.</title>
        <authorList>
            <person name="Studholme D.J."/>
            <person name="Sarris P.F."/>
        </authorList>
    </citation>
    <scope>NUCLEOTIDE SEQUENCE</scope>
    <source>
        <strain evidence="9">PFS-001/15</strain>
        <tissue evidence="9">Leaf</tissue>
    </source>
</reference>
<keyword evidence="8" id="KW-0732">Signal</keyword>
<keyword evidence="7" id="KW-0813">Transport</keyword>
<dbReference type="GO" id="GO:0005794">
    <property type="term" value="C:Golgi apparatus"/>
    <property type="evidence" value="ECO:0007669"/>
    <property type="project" value="TreeGrafter"/>
</dbReference>
<keyword evidence="4 7" id="KW-0812">Transmembrane</keyword>
<feature type="transmembrane region" description="Helical" evidence="7">
    <location>
        <begin position="61"/>
        <end position="83"/>
    </location>
</feature>
<dbReference type="Pfam" id="PF03208">
    <property type="entry name" value="PRA1"/>
    <property type="match status" value="1"/>
</dbReference>
<organism evidence="9 10">
    <name type="scientific">Brassica cretica</name>
    <name type="common">Mustard</name>
    <dbReference type="NCBI Taxonomy" id="69181"/>
    <lineage>
        <taxon>Eukaryota</taxon>
        <taxon>Viridiplantae</taxon>
        <taxon>Streptophyta</taxon>
        <taxon>Embryophyta</taxon>
        <taxon>Tracheophyta</taxon>
        <taxon>Spermatophyta</taxon>
        <taxon>Magnoliopsida</taxon>
        <taxon>eudicotyledons</taxon>
        <taxon>Gunneridae</taxon>
        <taxon>Pentapetalae</taxon>
        <taxon>rosids</taxon>
        <taxon>malvids</taxon>
        <taxon>Brassicales</taxon>
        <taxon>Brassicaceae</taxon>
        <taxon>Brassiceae</taxon>
        <taxon>Brassica</taxon>
    </lineage>
</organism>
<comment type="caution">
    <text evidence="9">The sequence shown here is derived from an EMBL/GenBank/DDBJ whole genome shotgun (WGS) entry which is preliminary data.</text>
</comment>
<dbReference type="GO" id="GO:0005783">
    <property type="term" value="C:endoplasmic reticulum"/>
    <property type="evidence" value="ECO:0007669"/>
    <property type="project" value="TreeGrafter"/>
</dbReference>
<accession>A0A8S9G495</accession>
<proteinExistence type="inferred from homology"/>
<gene>
    <name evidence="9" type="ORF">F2Q68_00031055</name>
</gene>
<keyword evidence="6 7" id="KW-0472">Membrane</keyword>
<evidence type="ECO:0000256" key="7">
    <source>
        <dbReference type="RuleBase" id="RU363107"/>
    </source>
</evidence>
<comment type="similarity">
    <text evidence="3 7">Belongs to the PRA1 family.</text>
</comment>
<name>A0A8S9G495_BRACR</name>
<feature type="non-terminal residue" evidence="9">
    <location>
        <position position="1"/>
    </location>
</feature>
<comment type="subcellular location">
    <subcellularLocation>
        <location evidence="2">Endomembrane system</location>
        <topology evidence="2">Multi-pass membrane protein</topology>
    </subcellularLocation>
    <subcellularLocation>
        <location evidence="7">Membrane</location>
        <topology evidence="7">Multi-pass membrane protein</topology>
    </subcellularLocation>
</comment>
<evidence type="ECO:0000256" key="5">
    <source>
        <dbReference type="ARBA" id="ARBA00022989"/>
    </source>
</evidence>
<sequence>PVSYTGVLHFLSCLSALIRQSISQQQQWLELVDWSAISGPKSFTDAYYRIRRDLPYFKVNYVTIVSLVLALRLLSHHLSLLVLM</sequence>
<dbReference type="EMBL" id="QGKW02002005">
    <property type="protein sequence ID" value="KAF2540790.1"/>
    <property type="molecule type" value="Genomic_DNA"/>
</dbReference>
<feature type="chain" id="PRO_5035749744" description="PRA1 family protein" evidence="8">
    <location>
        <begin position="24"/>
        <end position="84"/>
    </location>
</feature>
<keyword evidence="5 7" id="KW-1133">Transmembrane helix</keyword>
<evidence type="ECO:0000313" key="10">
    <source>
        <dbReference type="Proteomes" id="UP000712281"/>
    </source>
</evidence>
<protein>
    <recommendedName>
        <fullName evidence="7">PRA1 family protein</fullName>
    </recommendedName>
</protein>
<comment type="caution">
    <text evidence="7">Lacks conserved residue(s) required for the propagation of feature annotation.</text>
</comment>
<evidence type="ECO:0000256" key="1">
    <source>
        <dbReference type="ARBA" id="ARBA00002501"/>
    </source>
</evidence>
<dbReference type="InterPro" id="IPR004895">
    <property type="entry name" value="Prenylated_rab_accept_PRA1"/>
</dbReference>
<comment type="function">
    <text evidence="1 7">May be involved in both secretory and endocytic intracellular trafficking in the endosomal/prevacuolar compartments.</text>
</comment>
<evidence type="ECO:0000256" key="4">
    <source>
        <dbReference type="ARBA" id="ARBA00022692"/>
    </source>
</evidence>